<keyword evidence="10 12" id="KW-0804">Transcription</keyword>
<dbReference type="STRING" id="864069.MicloDRAFT_00006160"/>
<dbReference type="Gene3D" id="3.30.450.40">
    <property type="match status" value="1"/>
</dbReference>
<gene>
    <name evidence="15" type="ORF">MicloDRAFT_00006160</name>
</gene>
<keyword evidence="11 12" id="KW-0535">Nitrogen fixation</keyword>
<dbReference type="Pfam" id="PF00158">
    <property type="entry name" value="Sigma54_activat"/>
    <property type="match status" value="1"/>
</dbReference>
<dbReference type="InterPro" id="IPR027417">
    <property type="entry name" value="P-loop_NTPase"/>
</dbReference>
<proteinExistence type="predicted"/>
<evidence type="ECO:0000256" key="5">
    <source>
        <dbReference type="ARBA" id="ARBA00022840"/>
    </source>
</evidence>
<feature type="domain" description="Sigma-54 factor interaction" evidence="14">
    <location>
        <begin position="207"/>
        <end position="435"/>
    </location>
</feature>
<dbReference type="InterPro" id="IPR003593">
    <property type="entry name" value="AAA+_ATPase"/>
</dbReference>
<dbReference type="PANTHER" id="PTHR32071">
    <property type="entry name" value="TRANSCRIPTIONAL REGULATORY PROTEIN"/>
    <property type="match status" value="1"/>
</dbReference>
<dbReference type="Pfam" id="PF25601">
    <property type="entry name" value="AAA_lid_14"/>
    <property type="match status" value="1"/>
</dbReference>
<evidence type="ECO:0000259" key="14">
    <source>
        <dbReference type="PROSITE" id="PS50045"/>
    </source>
</evidence>
<dbReference type="EMBL" id="JH660636">
    <property type="protein sequence ID" value="EIM30713.1"/>
    <property type="molecule type" value="Genomic_DNA"/>
</dbReference>
<dbReference type="PANTHER" id="PTHR32071:SF117">
    <property type="entry name" value="PTS-DEPENDENT DIHYDROXYACETONE KINASE OPERON REGULATORY PROTEIN-RELATED"/>
    <property type="match status" value="1"/>
</dbReference>
<keyword evidence="6 12" id="KW-0902">Two-component regulatory system</keyword>
<dbReference type="InterPro" id="IPR002078">
    <property type="entry name" value="Sigma_54_int"/>
</dbReference>
<dbReference type="InterPro" id="IPR025944">
    <property type="entry name" value="Sigma_54_int_dom_CS"/>
</dbReference>
<dbReference type="InterPro" id="IPR002197">
    <property type="entry name" value="HTH_Fis"/>
</dbReference>
<sequence>MRKAEILLSIIYEISEVLATPGPLEITLVNVVNILSSVLQIAHGAIVVLDAKGEPQITANGGNTYPPQSGFRSVIPQAVIDQIVTTGTPLVIQDVRKSELFQVDLQTTSSSGTIPITFVGVAVKAEHHIVGTLSINRVRDDAASFCCDEDVRFLTMVAILVGQTIRLHRIQSMDGQRLIEEQRRPEKVLNEERTGPARHPHAKVDWIIGESPAVKQVLETVSVVAPTNTTVLLRGESGTGKEVFAQAIHKLSLRSKKPFVKLNCAALPESTLESELFGHEKGAFTGAVSQRAGRFELAHGGTLLLDEIGEISPAFQAKLLRVLQEGELERVGGTRTLKVDVRLICATNKDLETAVVNGEFRADLYYRINVVPIVLPPLRERPGDIPRLAKAFLDRFNRENHRELAFAPSALEVLSQCDFPGNIRELENCVRRTATLARSSTIAPSDFAYQNSQCLSSLLWKGADRSHGGKAIDTLARGNMMPVGSPPPARRIGASEGDVPAAKAGDPNGPAWPAMGPRLADRDRLIDAMEKAGWVQAKAARILGLTPRQVGYALRRYRIEVKKF</sequence>
<evidence type="ECO:0000313" key="15">
    <source>
        <dbReference type="EMBL" id="EIM30713.1"/>
    </source>
</evidence>
<dbReference type="SUPFAM" id="SSF55781">
    <property type="entry name" value="GAF domain-like"/>
    <property type="match status" value="1"/>
</dbReference>
<dbReference type="Gene3D" id="3.40.50.300">
    <property type="entry name" value="P-loop containing nucleotide triphosphate hydrolases"/>
    <property type="match status" value="1"/>
</dbReference>
<evidence type="ECO:0000256" key="1">
    <source>
        <dbReference type="ARBA" id="ARBA00002167"/>
    </source>
</evidence>
<evidence type="ECO:0000256" key="6">
    <source>
        <dbReference type="ARBA" id="ARBA00023012"/>
    </source>
</evidence>
<keyword evidence="9 12" id="KW-0010">Activator</keyword>
<comment type="function">
    <text evidence="1 12">Required for activation of most nif operons, which are directly involved in nitrogen fixation.</text>
</comment>
<evidence type="ECO:0000313" key="16">
    <source>
        <dbReference type="Proteomes" id="UP000003947"/>
    </source>
</evidence>
<evidence type="ECO:0000256" key="10">
    <source>
        <dbReference type="ARBA" id="ARBA00023163"/>
    </source>
</evidence>
<evidence type="ECO:0000256" key="9">
    <source>
        <dbReference type="ARBA" id="ARBA00023159"/>
    </source>
</evidence>
<evidence type="ECO:0000256" key="7">
    <source>
        <dbReference type="ARBA" id="ARBA00023015"/>
    </source>
</evidence>
<dbReference type="InterPro" id="IPR029016">
    <property type="entry name" value="GAF-like_dom_sf"/>
</dbReference>
<keyword evidence="16" id="KW-1185">Reference proteome</keyword>
<dbReference type="Proteomes" id="UP000003947">
    <property type="component" value="Unassembled WGS sequence"/>
</dbReference>
<dbReference type="NCBIfam" id="TIGR01817">
    <property type="entry name" value="nifA"/>
    <property type="match status" value="1"/>
</dbReference>
<dbReference type="GO" id="GO:0009399">
    <property type="term" value="P:nitrogen fixation"/>
    <property type="evidence" value="ECO:0007669"/>
    <property type="project" value="UniProtKB-UniRule"/>
</dbReference>
<dbReference type="GO" id="GO:0043565">
    <property type="term" value="F:sequence-specific DNA binding"/>
    <property type="evidence" value="ECO:0007669"/>
    <property type="project" value="InterPro"/>
</dbReference>
<evidence type="ECO:0000256" key="11">
    <source>
        <dbReference type="ARBA" id="ARBA00023231"/>
    </source>
</evidence>
<dbReference type="InterPro" id="IPR003018">
    <property type="entry name" value="GAF"/>
</dbReference>
<keyword evidence="7 12" id="KW-0805">Transcription regulation</keyword>
<dbReference type="InterPro" id="IPR025662">
    <property type="entry name" value="Sigma_54_int_dom_ATP-bd_1"/>
</dbReference>
<organism evidence="15 16">
    <name type="scientific">Microvirga lotononidis</name>
    <dbReference type="NCBI Taxonomy" id="864069"/>
    <lineage>
        <taxon>Bacteria</taxon>
        <taxon>Pseudomonadati</taxon>
        <taxon>Pseudomonadota</taxon>
        <taxon>Alphaproteobacteria</taxon>
        <taxon>Hyphomicrobiales</taxon>
        <taxon>Methylobacteriaceae</taxon>
        <taxon>Microvirga</taxon>
    </lineage>
</organism>
<keyword evidence="4" id="KW-0547">Nucleotide-binding</keyword>
<dbReference type="AlphaFoldDB" id="I4Z3C1"/>
<dbReference type="SMART" id="SM00065">
    <property type="entry name" value="GAF"/>
    <property type="match status" value="1"/>
</dbReference>
<dbReference type="InterPro" id="IPR010113">
    <property type="entry name" value="Nif-specific_regulatory_prot"/>
</dbReference>
<dbReference type="RefSeq" id="WP_009489223.1">
    <property type="nucleotide sequence ID" value="NZ_CP141049.1"/>
</dbReference>
<dbReference type="Pfam" id="PF02954">
    <property type="entry name" value="HTH_8"/>
    <property type="match status" value="1"/>
</dbReference>
<evidence type="ECO:0000256" key="12">
    <source>
        <dbReference type="RuleBase" id="RU368029"/>
    </source>
</evidence>
<dbReference type="GO" id="GO:0003700">
    <property type="term" value="F:DNA-binding transcription factor activity"/>
    <property type="evidence" value="ECO:0007669"/>
    <property type="project" value="UniProtKB-UniRule"/>
</dbReference>
<dbReference type="GO" id="GO:0000160">
    <property type="term" value="P:phosphorelay signal transduction system"/>
    <property type="evidence" value="ECO:0007669"/>
    <property type="project" value="UniProtKB-UniRule"/>
</dbReference>
<dbReference type="Gene3D" id="1.10.10.60">
    <property type="entry name" value="Homeodomain-like"/>
    <property type="match status" value="1"/>
</dbReference>
<keyword evidence="5" id="KW-0067">ATP-binding</keyword>
<dbReference type="PATRIC" id="fig|864069.3.peg.687"/>
<feature type="region of interest" description="Disordered" evidence="13">
    <location>
        <begin position="490"/>
        <end position="514"/>
    </location>
</feature>
<comment type="subunit">
    <text evidence="2 12">Interacts with sigma-54.</text>
</comment>
<evidence type="ECO:0000256" key="2">
    <source>
        <dbReference type="ARBA" id="ARBA00011135"/>
    </source>
</evidence>
<dbReference type="CDD" id="cd00009">
    <property type="entry name" value="AAA"/>
    <property type="match status" value="1"/>
</dbReference>
<dbReference type="PROSITE" id="PS00688">
    <property type="entry name" value="SIGMA54_INTERACT_3"/>
    <property type="match status" value="1"/>
</dbReference>
<protein>
    <recommendedName>
        <fullName evidence="3 12">Nif-specific regulatory protein</fullName>
    </recommendedName>
</protein>
<dbReference type="PROSITE" id="PS00676">
    <property type="entry name" value="SIGMA54_INTERACT_2"/>
    <property type="match status" value="1"/>
</dbReference>
<dbReference type="FunFam" id="3.40.50.300:FF:000006">
    <property type="entry name" value="DNA-binding transcriptional regulator NtrC"/>
    <property type="match status" value="1"/>
</dbReference>
<dbReference type="PROSITE" id="PS00675">
    <property type="entry name" value="SIGMA54_INTERACT_1"/>
    <property type="match status" value="1"/>
</dbReference>
<keyword evidence="8 12" id="KW-0238">DNA-binding</keyword>
<evidence type="ECO:0000256" key="8">
    <source>
        <dbReference type="ARBA" id="ARBA00023125"/>
    </source>
</evidence>
<dbReference type="eggNOG" id="COG3604">
    <property type="taxonomic scope" value="Bacteria"/>
</dbReference>
<reference evidence="15 16" key="1">
    <citation type="submission" date="2012-02" db="EMBL/GenBank/DDBJ databases">
        <title>Improved High-Quality Draft sequence of Microvirga sp. WSM3557.</title>
        <authorList>
            <consortium name="US DOE Joint Genome Institute"/>
            <person name="Lucas S."/>
            <person name="Han J."/>
            <person name="Lapidus A."/>
            <person name="Cheng J.-F."/>
            <person name="Goodwin L."/>
            <person name="Pitluck S."/>
            <person name="Peters L."/>
            <person name="Zhang X."/>
            <person name="Detter J.C."/>
            <person name="Han C."/>
            <person name="Tapia R."/>
            <person name="Land M."/>
            <person name="Hauser L."/>
            <person name="Kyrpides N."/>
            <person name="Ivanova N."/>
            <person name="Pagani I."/>
            <person name="Brau L."/>
            <person name="Yates R."/>
            <person name="O'Hara G."/>
            <person name="Rui T."/>
            <person name="Howieson J."/>
            <person name="Reeve W."/>
            <person name="Woyke T."/>
        </authorList>
    </citation>
    <scope>NUCLEOTIDE SEQUENCE [LARGE SCALE GENOMIC DNA]</scope>
    <source>
        <strain evidence="15 16">WSM3557</strain>
    </source>
</reference>
<dbReference type="HOGENOM" id="CLU_000445_95_2_5"/>
<dbReference type="SUPFAM" id="SSF52540">
    <property type="entry name" value="P-loop containing nucleoside triphosphate hydrolases"/>
    <property type="match status" value="1"/>
</dbReference>
<dbReference type="Gene3D" id="1.10.8.60">
    <property type="match status" value="1"/>
</dbReference>
<dbReference type="Pfam" id="PF01590">
    <property type="entry name" value="GAF"/>
    <property type="match status" value="1"/>
</dbReference>
<name>I4Z3C1_9HYPH</name>
<evidence type="ECO:0000256" key="3">
    <source>
        <dbReference type="ARBA" id="ARBA00015308"/>
    </source>
</evidence>
<dbReference type="InterPro" id="IPR025943">
    <property type="entry name" value="Sigma_54_int_dom_ATP-bd_2"/>
</dbReference>
<accession>I4Z3C1</accession>
<evidence type="ECO:0000256" key="4">
    <source>
        <dbReference type="ARBA" id="ARBA00022741"/>
    </source>
</evidence>
<dbReference type="PRINTS" id="PR01590">
    <property type="entry name" value="HTHFIS"/>
</dbReference>
<evidence type="ECO:0000256" key="13">
    <source>
        <dbReference type="SAM" id="MobiDB-lite"/>
    </source>
</evidence>
<dbReference type="PROSITE" id="PS50045">
    <property type="entry name" value="SIGMA54_INTERACT_4"/>
    <property type="match status" value="1"/>
</dbReference>
<dbReference type="SMART" id="SM00382">
    <property type="entry name" value="AAA"/>
    <property type="match status" value="1"/>
</dbReference>
<dbReference type="GO" id="GO:0005524">
    <property type="term" value="F:ATP binding"/>
    <property type="evidence" value="ECO:0007669"/>
    <property type="project" value="UniProtKB-KW"/>
</dbReference>
<dbReference type="InterPro" id="IPR058031">
    <property type="entry name" value="AAA_lid_NorR"/>
</dbReference>